<evidence type="ECO:0000256" key="10">
    <source>
        <dbReference type="ARBA" id="ARBA00048513"/>
    </source>
</evidence>
<dbReference type="GO" id="GO:0052689">
    <property type="term" value="F:carboxylic ester hydrolase activity"/>
    <property type="evidence" value="ECO:0007669"/>
    <property type="project" value="TreeGrafter"/>
</dbReference>
<dbReference type="InterPro" id="IPR029058">
    <property type="entry name" value="AB_hydrolase_fold"/>
</dbReference>
<reference evidence="13" key="1">
    <citation type="submission" date="2014-01" db="EMBL/GenBank/DDBJ databases">
        <authorList>
            <person name="Aslett M."/>
        </authorList>
    </citation>
    <scope>NUCLEOTIDE SEQUENCE</scope>
</reference>
<comment type="catalytic activity">
    <reaction evidence="6">
        <text>a 1,3-diacyl-sn-glycerol + H2O = a 1-acyl-sn-glycerol + a fatty acid + H(+)</text>
        <dbReference type="Rhea" id="RHEA:38503"/>
        <dbReference type="ChEBI" id="CHEBI:15377"/>
        <dbReference type="ChEBI" id="CHEBI:15378"/>
        <dbReference type="ChEBI" id="CHEBI:28868"/>
        <dbReference type="ChEBI" id="CHEBI:64683"/>
        <dbReference type="ChEBI" id="CHEBI:77272"/>
    </reaction>
</comment>
<name>A0A077Z621_TRITR</name>
<dbReference type="OrthoDB" id="8119704at2759"/>
<reference evidence="13" key="2">
    <citation type="submission" date="2014-03" db="EMBL/GenBank/DDBJ databases">
        <title>The whipworm genome and dual-species transcriptomics of an intimate host-pathogen interaction.</title>
        <authorList>
            <person name="Foth B.J."/>
            <person name="Tsai I.J."/>
            <person name="Reid A.J."/>
            <person name="Bancroft A.J."/>
            <person name="Nichol S."/>
            <person name="Tracey A."/>
            <person name="Holroyd N."/>
            <person name="Cotton J.A."/>
            <person name="Stanley E.J."/>
            <person name="Zarowiecki M."/>
            <person name="Liu J.Z."/>
            <person name="Huckvale T."/>
            <person name="Cooper P.J."/>
            <person name="Grencis R.K."/>
            <person name="Berriman M."/>
        </authorList>
    </citation>
    <scope>NUCLEOTIDE SEQUENCE [LARGE SCALE GENOMIC DNA]</scope>
</reference>
<dbReference type="InterPro" id="IPR000073">
    <property type="entry name" value="AB_hydrolase_1"/>
</dbReference>
<keyword evidence="2 13" id="KW-0378">Hydrolase</keyword>
<gene>
    <name evidence="13" type="ORF">TTRE_0000336401</name>
</gene>
<dbReference type="Pfam" id="PF12697">
    <property type="entry name" value="Abhydrolase_6"/>
    <property type="match status" value="1"/>
</dbReference>
<comment type="catalytic activity">
    <reaction evidence="11">
        <text>1-octadecanoyl-2-(5Z,8Z,11Z,14Z-eicosatetraenoyl)-sn-glycerol + H2O = 2-(5Z,8Z,11Z,14Z-eicosatetraenoyl)-glycerol + octadecanoate + H(+)</text>
        <dbReference type="Rhea" id="RHEA:38507"/>
        <dbReference type="ChEBI" id="CHEBI:15377"/>
        <dbReference type="ChEBI" id="CHEBI:15378"/>
        <dbReference type="ChEBI" id="CHEBI:25629"/>
        <dbReference type="ChEBI" id="CHEBI:52392"/>
        <dbReference type="ChEBI" id="CHEBI:75728"/>
    </reaction>
</comment>
<evidence type="ECO:0000256" key="3">
    <source>
        <dbReference type="ARBA" id="ARBA00026104"/>
    </source>
</evidence>
<proteinExistence type="inferred from homology"/>
<dbReference type="PANTHER" id="PTHR46118:SF4">
    <property type="entry name" value="PROTEIN ABHD11"/>
    <property type="match status" value="1"/>
</dbReference>
<evidence type="ECO:0000256" key="8">
    <source>
        <dbReference type="ARBA" id="ARBA00048283"/>
    </source>
</evidence>
<dbReference type="SUPFAM" id="SSF53474">
    <property type="entry name" value="alpha/beta-Hydrolases"/>
    <property type="match status" value="1"/>
</dbReference>
<organism evidence="13 14">
    <name type="scientific">Trichuris trichiura</name>
    <name type="common">Whipworm</name>
    <name type="synonym">Trichocephalus trichiurus</name>
    <dbReference type="NCBI Taxonomy" id="36087"/>
    <lineage>
        <taxon>Eukaryota</taxon>
        <taxon>Metazoa</taxon>
        <taxon>Ecdysozoa</taxon>
        <taxon>Nematoda</taxon>
        <taxon>Enoplea</taxon>
        <taxon>Dorylaimia</taxon>
        <taxon>Trichinellida</taxon>
        <taxon>Trichuridae</taxon>
        <taxon>Trichuris</taxon>
    </lineage>
</organism>
<comment type="catalytic activity">
    <reaction evidence="10">
        <text>1-octadecanoyl-2-(9Z-octadecenoyl)-sn-glycerol + H2O = 2-(9Z-octadecenoyl)-glycerol + octadecanoate + H(+)</text>
        <dbReference type="Rhea" id="RHEA:77103"/>
        <dbReference type="ChEBI" id="CHEBI:15377"/>
        <dbReference type="ChEBI" id="CHEBI:15378"/>
        <dbReference type="ChEBI" id="CHEBI:25629"/>
        <dbReference type="ChEBI" id="CHEBI:73990"/>
        <dbReference type="ChEBI" id="CHEBI:75468"/>
    </reaction>
</comment>
<comment type="catalytic activity">
    <reaction evidence="9">
        <text>1,2-didecanoylglycerol + H2O = decanoylglycerol + decanoate + H(+)</text>
        <dbReference type="Rhea" id="RHEA:48596"/>
        <dbReference type="ChEBI" id="CHEBI:11152"/>
        <dbReference type="ChEBI" id="CHEBI:15377"/>
        <dbReference type="ChEBI" id="CHEBI:15378"/>
        <dbReference type="ChEBI" id="CHEBI:27689"/>
        <dbReference type="ChEBI" id="CHEBI:90605"/>
    </reaction>
</comment>
<evidence type="ECO:0000259" key="12">
    <source>
        <dbReference type="Pfam" id="PF12697"/>
    </source>
</evidence>
<evidence type="ECO:0000313" key="14">
    <source>
        <dbReference type="Proteomes" id="UP000030665"/>
    </source>
</evidence>
<evidence type="ECO:0000313" key="13">
    <source>
        <dbReference type="EMBL" id="CDW55093.1"/>
    </source>
</evidence>
<evidence type="ECO:0000256" key="2">
    <source>
        <dbReference type="ARBA" id="ARBA00022801"/>
    </source>
</evidence>
<dbReference type="Gene3D" id="3.40.50.1820">
    <property type="entry name" value="alpha/beta hydrolase"/>
    <property type="match status" value="1"/>
</dbReference>
<dbReference type="STRING" id="36087.A0A077Z621"/>
<dbReference type="EMBL" id="HG805935">
    <property type="protein sequence ID" value="CDW55093.1"/>
    <property type="molecule type" value="Genomic_DNA"/>
</dbReference>
<comment type="catalytic activity">
    <reaction evidence="8">
        <text>1-octadecanoyl-2-(4Z,7Z,10Z,13Z,16Z,19Z-docosahexaenoyl)-sn-glycerol + H2O = 2-(4Z,7Z,10Z,13Z,16Z,19Z-docosahexaenoyl)-glycerol + octadecanoate + H(+)</text>
        <dbReference type="Rhea" id="RHEA:77107"/>
        <dbReference type="ChEBI" id="CHEBI:15377"/>
        <dbReference type="ChEBI" id="CHEBI:15378"/>
        <dbReference type="ChEBI" id="CHEBI:25629"/>
        <dbReference type="ChEBI" id="CHEBI:77129"/>
        <dbReference type="ChEBI" id="CHEBI:186738"/>
    </reaction>
</comment>
<evidence type="ECO:0000256" key="7">
    <source>
        <dbReference type="ARBA" id="ARBA00044064"/>
    </source>
</evidence>
<protein>
    <recommendedName>
        <fullName evidence="7">sn-1-specific diacylglycerol lipase ABHD11</fullName>
        <ecNumber evidence="3">3.1.1.116</ecNumber>
    </recommendedName>
    <alternativeName>
        <fullName evidence="4">Alpha/beta hydrolase domain-containing protein 11</fullName>
    </alternativeName>
</protein>
<evidence type="ECO:0000256" key="9">
    <source>
        <dbReference type="ARBA" id="ARBA00048504"/>
    </source>
</evidence>
<evidence type="ECO:0000256" key="11">
    <source>
        <dbReference type="ARBA" id="ARBA00048919"/>
    </source>
</evidence>
<evidence type="ECO:0000256" key="4">
    <source>
        <dbReference type="ARBA" id="ARBA00042703"/>
    </source>
</evidence>
<dbReference type="EC" id="3.1.1.116" evidence="3"/>
<sequence length="271" mass="30905">MTTYEVTSAQFDPSSRPALILHGLFGHKGNWRSMASALQRKLSNRIYTADLRNHGDSPHFPSMTVDEMANDVINLINYLGLSTNELSLIGHSLGGRVASFVALQQVTFRYNVLPELIGRLLLVDFSPREMRRPDRIITDALEAVKKCELRGDYSEVRRNAFKDLMKTLNNKDVAEFLLTSLHAKKGEPPSWKFNIEAIDNHISDILRFDIEPGRTFDKPTCIICQFRDEDLPLCRRLFPRLEVQTVEKVGHWVHAENPAKFLQIAADFLAK</sequence>
<comment type="catalytic activity">
    <reaction evidence="5">
        <text>a 1,2-diacyl-sn-glycerol + H2O = a 2-acylglycerol + a fatty acid + H(+)</text>
        <dbReference type="Rhea" id="RHEA:33275"/>
        <dbReference type="ChEBI" id="CHEBI:15377"/>
        <dbReference type="ChEBI" id="CHEBI:15378"/>
        <dbReference type="ChEBI" id="CHEBI:17389"/>
        <dbReference type="ChEBI" id="CHEBI:17815"/>
        <dbReference type="ChEBI" id="CHEBI:28868"/>
        <dbReference type="EC" id="3.1.1.116"/>
    </reaction>
</comment>
<evidence type="ECO:0000256" key="6">
    <source>
        <dbReference type="ARBA" id="ARBA00043742"/>
    </source>
</evidence>
<dbReference type="Proteomes" id="UP000030665">
    <property type="component" value="Unassembled WGS sequence"/>
</dbReference>
<evidence type="ECO:0000256" key="1">
    <source>
        <dbReference type="ARBA" id="ARBA00008645"/>
    </source>
</evidence>
<keyword evidence="14" id="KW-1185">Reference proteome</keyword>
<dbReference type="GO" id="GO:0005739">
    <property type="term" value="C:mitochondrion"/>
    <property type="evidence" value="ECO:0007669"/>
    <property type="project" value="TreeGrafter"/>
</dbReference>
<dbReference type="AlphaFoldDB" id="A0A077Z621"/>
<feature type="domain" description="AB hydrolase-1" evidence="12">
    <location>
        <begin position="19"/>
        <end position="262"/>
    </location>
</feature>
<evidence type="ECO:0000256" key="5">
    <source>
        <dbReference type="ARBA" id="ARBA00043667"/>
    </source>
</evidence>
<accession>A0A077Z621</accession>
<dbReference type="PANTHER" id="PTHR46118">
    <property type="entry name" value="PROTEIN ABHD11"/>
    <property type="match status" value="1"/>
</dbReference>
<comment type="similarity">
    <text evidence="1">Belongs to the AB hydrolase superfamily.</text>
</comment>